<comment type="caution">
    <text evidence="2">The sequence shown here is derived from an EMBL/GenBank/DDBJ whole genome shotgun (WGS) entry which is preliminary data.</text>
</comment>
<evidence type="ECO:0000259" key="1">
    <source>
        <dbReference type="Pfam" id="PF26404"/>
    </source>
</evidence>
<evidence type="ECO:0000313" key="2">
    <source>
        <dbReference type="EMBL" id="EMA72446.1"/>
    </source>
</evidence>
<dbReference type="InterPro" id="IPR058415">
    <property type="entry name" value="DUF8102"/>
</dbReference>
<dbReference type="Proteomes" id="UP000011528">
    <property type="component" value="Unassembled WGS sequence"/>
</dbReference>
<reference evidence="2 3" key="1">
    <citation type="journal article" date="2014" name="PLoS Genet.">
        <title>Phylogenetically driven sequencing of extremely halophilic archaea reveals strategies for static and dynamic osmo-response.</title>
        <authorList>
            <person name="Becker E.A."/>
            <person name="Seitzer P.M."/>
            <person name="Tritt A."/>
            <person name="Larsen D."/>
            <person name="Krusor M."/>
            <person name="Yao A.I."/>
            <person name="Wu D."/>
            <person name="Madern D."/>
            <person name="Eisen J.A."/>
            <person name="Darling A.E."/>
            <person name="Facciotti M.T."/>
        </authorList>
    </citation>
    <scope>NUCLEOTIDE SEQUENCE [LARGE SCALE GENOMIC DNA]</scope>
    <source>
        <strain evidence="2 3">JCM 13916</strain>
    </source>
</reference>
<evidence type="ECO:0000313" key="3">
    <source>
        <dbReference type="Proteomes" id="UP000011528"/>
    </source>
</evidence>
<dbReference type="EMBL" id="AOJJ01000029">
    <property type="protein sequence ID" value="EMA72446.1"/>
    <property type="molecule type" value="Genomic_DNA"/>
</dbReference>
<name>M0PR58_9EURY</name>
<dbReference type="Pfam" id="PF26404">
    <property type="entry name" value="DUF8102"/>
    <property type="match status" value="1"/>
</dbReference>
<feature type="domain" description="Domain of unknown function" evidence="1">
    <location>
        <begin position="10"/>
        <end position="182"/>
    </location>
</feature>
<dbReference type="RefSeq" id="WP_007993393.1">
    <property type="nucleotide sequence ID" value="NZ_AOJJ01000029.1"/>
</dbReference>
<protein>
    <recommendedName>
        <fullName evidence="1">Domain of unknown function domain-containing protein</fullName>
    </recommendedName>
</protein>
<sequence length="186" mass="20804">MPESDRDRGILSPADRKYLRGERDFASAQAERNARARIRDRVFAATFDLELLVDALDDRDRELVFEKRFGEVDGAGAFDALVAAVAFYYRASDDAGVRFEDLLTEAINVAEASQQRAASVDLDVTYHGLSADGLVRKLRTGEELSLTEIAYLQRSDEVSSNELARYLTDEQDAVDDGRIQSKVTQF</sequence>
<accession>M0PR58</accession>
<dbReference type="PATRIC" id="fig|1230455.3.peg.465"/>
<organism evidence="2 3">
    <name type="scientific">Halorubrum distributum JCM 13916</name>
    <dbReference type="NCBI Taxonomy" id="1230455"/>
    <lineage>
        <taxon>Archaea</taxon>
        <taxon>Methanobacteriati</taxon>
        <taxon>Methanobacteriota</taxon>
        <taxon>Stenosarchaea group</taxon>
        <taxon>Halobacteria</taxon>
        <taxon>Halobacteriales</taxon>
        <taxon>Haloferacaceae</taxon>
        <taxon>Halorubrum</taxon>
        <taxon>Halorubrum distributum group</taxon>
    </lineage>
</organism>
<gene>
    <name evidence="2" type="ORF">C462_02647</name>
</gene>
<proteinExistence type="predicted"/>
<dbReference type="AlphaFoldDB" id="M0PR58"/>